<protein>
    <submittedName>
        <fullName evidence="1">HAD-IIB family hydrolase</fullName>
    </submittedName>
</protein>
<dbReference type="InterPro" id="IPR036412">
    <property type="entry name" value="HAD-like_sf"/>
</dbReference>
<dbReference type="Proteomes" id="UP000321196">
    <property type="component" value="Unassembled WGS sequence"/>
</dbReference>
<dbReference type="GO" id="GO:0000287">
    <property type="term" value="F:magnesium ion binding"/>
    <property type="evidence" value="ECO:0007669"/>
    <property type="project" value="TreeGrafter"/>
</dbReference>
<dbReference type="InterPro" id="IPR006379">
    <property type="entry name" value="HAD-SF_hydro_IIB"/>
</dbReference>
<dbReference type="RefSeq" id="WP_147826198.1">
    <property type="nucleotide sequence ID" value="NZ_BAAARG010000003.1"/>
</dbReference>
<dbReference type="SUPFAM" id="SSF56784">
    <property type="entry name" value="HAD-like"/>
    <property type="match status" value="1"/>
</dbReference>
<keyword evidence="2" id="KW-1185">Reference proteome</keyword>
<dbReference type="InterPro" id="IPR023214">
    <property type="entry name" value="HAD_sf"/>
</dbReference>
<reference evidence="1 2" key="1">
    <citation type="submission" date="2019-08" db="EMBL/GenBank/DDBJ databases">
        <authorList>
            <person name="Dong K."/>
        </authorList>
    </citation>
    <scope>NUCLEOTIDE SEQUENCE [LARGE SCALE GENOMIC DNA]</scope>
    <source>
        <strain evidence="1 2">M4-8</strain>
    </source>
</reference>
<organism evidence="1 2">
    <name type="scientific">Microbacterium mitrae</name>
    <dbReference type="NCBI Taxonomy" id="664640"/>
    <lineage>
        <taxon>Bacteria</taxon>
        <taxon>Bacillati</taxon>
        <taxon>Actinomycetota</taxon>
        <taxon>Actinomycetes</taxon>
        <taxon>Micrococcales</taxon>
        <taxon>Microbacteriaceae</taxon>
        <taxon>Microbacterium</taxon>
    </lineage>
</organism>
<accession>A0A5C8HN82</accession>
<evidence type="ECO:0000313" key="2">
    <source>
        <dbReference type="Proteomes" id="UP000321196"/>
    </source>
</evidence>
<evidence type="ECO:0000313" key="1">
    <source>
        <dbReference type="EMBL" id="TXK04142.1"/>
    </source>
</evidence>
<dbReference type="EMBL" id="VRSW01000003">
    <property type="protein sequence ID" value="TXK04142.1"/>
    <property type="molecule type" value="Genomic_DNA"/>
</dbReference>
<dbReference type="Gene3D" id="3.30.1240.10">
    <property type="match status" value="1"/>
</dbReference>
<gene>
    <name evidence="1" type="ORF">FVP60_10300</name>
</gene>
<dbReference type="GO" id="GO:0016791">
    <property type="term" value="F:phosphatase activity"/>
    <property type="evidence" value="ECO:0007669"/>
    <property type="project" value="UniProtKB-ARBA"/>
</dbReference>
<sequence>MTDNASGHRLLIALDVDGTVVLEDESPSPGVLDAVAEAVRDGHEVMLATGRSWAATGRIMTMLGITPQYAVCANGAAIYKLTDSGEYERFHTEVFDPAPALDILEQHLPDAHYMVEHGDGTRLYTDEMHDWSLNLAHQVSFDELKAQPVSRIVVVSPEHDEKTFAELVSSIGLNQVSYAVGWTAWLDIAPQGVDKGSALDLVCAWLGHDRANTVVIGDGRNDLGMFEWAQENGATAVAMGQAPEEVKDAASYITRRVQDGGVTEVLRGLRPAL</sequence>
<comment type="caution">
    <text evidence="1">The sequence shown here is derived from an EMBL/GenBank/DDBJ whole genome shotgun (WGS) entry which is preliminary data.</text>
</comment>
<dbReference type="PROSITE" id="PS01228">
    <property type="entry name" value="COF_1"/>
    <property type="match status" value="1"/>
</dbReference>
<name>A0A5C8HN82_9MICO</name>
<dbReference type="OrthoDB" id="3180855at2"/>
<dbReference type="PANTHER" id="PTHR10000">
    <property type="entry name" value="PHOSPHOSERINE PHOSPHATASE"/>
    <property type="match status" value="1"/>
</dbReference>
<dbReference type="GO" id="GO:0005829">
    <property type="term" value="C:cytosol"/>
    <property type="evidence" value="ECO:0007669"/>
    <property type="project" value="TreeGrafter"/>
</dbReference>
<dbReference type="AlphaFoldDB" id="A0A5C8HN82"/>
<keyword evidence="1" id="KW-0378">Hydrolase</keyword>
<dbReference type="Pfam" id="PF08282">
    <property type="entry name" value="Hydrolase_3"/>
    <property type="match status" value="1"/>
</dbReference>
<dbReference type="Gene3D" id="3.40.50.1000">
    <property type="entry name" value="HAD superfamily/HAD-like"/>
    <property type="match status" value="1"/>
</dbReference>
<proteinExistence type="predicted"/>
<dbReference type="NCBIfam" id="TIGR01484">
    <property type="entry name" value="HAD-SF-IIB"/>
    <property type="match status" value="1"/>
</dbReference>
<dbReference type="PANTHER" id="PTHR10000:SF8">
    <property type="entry name" value="HAD SUPERFAMILY HYDROLASE-LIKE, TYPE 3"/>
    <property type="match status" value="1"/>
</dbReference>